<feature type="transmembrane region" description="Helical" evidence="8">
    <location>
        <begin position="23"/>
        <end position="56"/>
    </location>
</feature>
<feature type="compositionally biased region" description="Basic and acidic residues" evidence="7">
    <location>
        <begin position="232"/>
        <end position="241"/>
    </location>
</feature>
<dbReference type="Pfam" id="PF04304">
    <property type="entry name" value="DUF454"/>
    <property type="match status" value="1"/>
</dbReference>
<dbReference type="InterPro" id="IPR032831">
    <property type="entry name" value="LptM_cons"/>
</dbReference>
<evidence type="ECO:0000256" key="8">
    <source>
        <dbReference type="SAM" id="Phobius"/>
    </source>
</evidence>
<name>A0AA38XCX7_9EURO</name>
<comment type="subcellular location">
    <subcellularLocation>
        <location evidence="1">Cell outer membrane</location>
        <topology evidence="1">Lipid-anchor</topology>
    </subcellularLocation>
</comment>
<evidence type="ECO:0000256" key="1">
    <source>
        <dbReference type="ARBA" id="ARBA00004459"/>
    </source>
</evidence>
<protein>
    <recommendedName>
        <fullName evidence="10">DUF454 domain-containing protein</fullName>
    </recommendedName>
</protein>
<keyword evidence="4" id="KW-0564">Palmitate</keyword>
<evidence type="ECO:0000256" key="2">
    <source>
        <dbReference type="ARBA" id="ARBA00022729"/>
    </source>
</evidence>
<organism evidence="9">
    <name type="scientific">Knufia peltigerae</name>
    <dbReference type="NCBI Taxonomy" id="1002370"/>
    <lineage>
        <taxon>Eukaryota</taxon>
        <taxon>Fungi</taxon>
        <taxon>Dikarya</taxon>
        <taxon>Ascomycota</taxon>
        <taxon>Pezizomycotina</taxon>
        <taxon>Eurotiomycetes</taxon>
        <taxon>Chaetothyriomycetidae</taxon>
        <taxon>Chaetothyriales</taxon>
        <taxon>Trichomeriaceae</taxon>
        <taxon>Knufia</taxon>
    </lineage>
</organism>
<reference evidence="9" key="1">
    <citation type="submission" date="2022-10" db="EMBL/GenBank/DDBJ databases">
        <title>Culturing micro-colonial fungi from biological soil crusts in the Mojave desert and describing Neophaeococcomyces mojavensis, and introducing the new genera and species Taxawa tesnikishii.</title>
        <authorList>
            <person name="Kurbessoian T."/>
            <person name="Stajich J.E."/>
        </authorList>
    </citation>
    <scope>NUCLEOTIDE SEQUENCE</scope>
    <source>
        <strain evidence="9">TK_35</strain>
    </source>
</reference>
<evidence type="ECO:0000256" key="6">
    <source>
        <dbReference type="ARBA" id="ARBA00023288"/>
    </source>
</evidence>
<dbReference type="InterPro" id="IPR007401">
    <property type="entry name" value="DUF454"/>
</dbReference>
<accession>A0AA38XCX7</accession>
<dbReference type="Pfam" id="PF13627">
    <property type="entry name" value="LptM_cons"/>
    <property type="match status" value="1"/>
</dbReference>
<evidence type="ECO:0000256" key="4">
    <source>
        <dbReference type="ARBA" id="ARBA00023139"/>
    </source>
</evidence>
<dbReference type="EMBL" id="JAPDRN010000228">
    <property type="protein sequence ID" value="KAJ9611050.1"/>
    <property type="molecule type" value="Genomic_DNA"/>
</dbReference>
<evidence type="ECO:0000256" key="7">
    <source>
        <dbReference type="SAM" id="MobiDB-lite"/>
    </source>
</evidence>
<keyword evidence="6" id="KW-0449">Lipoprotein</keyword>
<dbReference type="NCBIfam" id="NF047847">
    <property type="entry name" value="SS_mature_LptM"/>
    <property type="match status" value="1"/>
</dbReference>
<evidence type="ECO:0000256" key="5">
    <source>
        <dbReference type="ARBA" id="ARBA00023237"/>
    </source>
</evidence>
<evidence type="ECO:0000313" key="9">
    <source>
        <dbReference type="EMBL" id="KAJ9611050.1"/>
    </source>
</evidence>
<dbReference type="PANTHER" id="PTHR35813">
    <property type="entry name" value="INNER MEMBRANE PROTEIN YBAN"/>
    <property type="match status" value="1"/>
</dbReference>
<sequence length="241" mass="25305">MSLPEPSASKDLPAPARQVRFRWAWWLLAYASLGTGIVGIFVPGLPTTVFILISAWAASRGSERLHSWLLQHPRFGPAITNWQAHGAVSRYGKWMATITMAHDRGGDLAVDPSAATGRLISPAGHGPALPRCPVAVAPGHARRMRGAAPCTNRSAANGYTRGMNIPHRNVILIPLAAASLLFLAACGNKGPLVLPQKPVPVEETVEPAADADATPAATQSTGDGSPSVTPDPVKKVDDGNE</sequence>
<keyword evidence="5" id="KW-0998">Cell outer membrane</keyword>
<feature type="compositionally biased region" description="Low complexity" evidence="7">
    <location>
        <begin position="203"/>
        <end position="218"/>
    </location>
</feature>
<keyword evidence="8" id="KW-1133">Transmembrane helix</keyword>
<evidence type="ECO:0000256" key="3">
    <source>
        <dbReference type="ARBA" id="ARBA00023136"/>
    </source>
</evidence>
<dbReference type="PANTHER" id="PTHR35813:SF1">
    <property type="entry name" value="INNER MEMBRANE PROTEIN YBAN"/>
    <property type="match status" value="1"/>
</dbReference>
<keyword evidence="2" id="KW-0732">Signal</keyword>
<feature type="compositionally biased region" description="Polar residues" evidence="7">
    <location>
        <begin position="219"/>
        <end position="228"/>
    </location>
</feature>
<keyword evidence="8" id="KW-0812">Transmembrane</keyword>
<gene>
    <name evidence="9" type="ORF">H2204_015224</name>
</gene>
<dbReference type="GO" id="GO:0005886">
    <property type="term" value="C:plasma membrane"/>
    <property type="evidence" value="ECO:0007669"/>
    <property type="project" value="TreeGrafter"/>
</dbReference>
<feature type="region of interest" description="Disordered" evidence="7">
    <location>
        <begin position="203"/>
        <end position="241"/>
    </location>
</feature>
<keyword evidence="3 8" id="KW-0472">Membrane</keyword>
<evidence type="ECO:0008006" key="10">
    <source>
        <dbReference type="Google" id="ProtNLM"/>
    </source>
</evidence>
<proteinExistence type="predicted"/>
<dbReference type="AlphaFoldDB" id="A0AA38XCX7"/>
<comment type="caution">
    <text evidence="9">The sequence shown here is derived from an EMBL/GenBank/DDBJ whole genome shotgun (WGS) entry which is preliminary data.</text>
</comment>